<comment type="subunit">
    <text evidence="9">Part of a complex composed of FtsB, FtsL and FtsQ.</text>
</comment>
<comment type="function">
    <text evidence="9">Essential cell division protein. May link together the upstream cell division proteins, which are predominantly cytoplasmic, with the downstream cell division proteins, which are predominantly periplasmic. May control correct divisome assembly.</text>
</comment>
<accession>A0A261SU73</accession>
<keyword evidence="2 9" id="KW-1003">Cell membrane</keyword>
<dbReference type="HAMAP" id="MF_00911">
    <property type="entry name" value="FtsQ_subfam"/>
    <property type="match status" value="1"/>
</dbReference>
<dbReference type="InterPro" id="IPR013685">
    <property type="entry name" value="POTRA_FtsQ_type"/>
</dbReference>
<comment type="similarity">
    <text evidence="9">Belongs to the FtsQ/DivIB family. FtsQ subfamily.</text>
</comment>
<dbReference type="GO" id="GO:0043093">
    <property type="term" value="P:FtsZ-dependent cytokinesis"/>
    <property type="evidence" value="ECO:0007669"/>
    <property type="project" value="UniProtKB-UniRule"/>
</dbReference>
<dbReference type="Proteomes" id="UP000216354">
    <property type="component" value="Unassembled WGS sequence"/>
</dbReference>
<evidence type="ECO:0000256" key="6">
    <source>
        <dbReference type="ARBA" id="ARBA00022989"/>
    </source>
</evidence>
<dbReference type="InterPro" id="IPR045335">
    <property type="entry name" value="FtsQ_C_sf"/>
</dbReference>
<comment type="caution">
    <text evidence="11">The sequence shown here is derived from an EMBL/GenBank/DDBJ whole genome shotgun (WGS) entry which is preliminary data.</text>
</comment>
<dbReference type="InterPro" id="IPR005548">
    <property type="entry name" value="Cell_div_FtsQ/DivIB_C"/>
</dbReference>
<keyword evidence="6 9" id="KW-1133">Transmembrane helix</keyword>
<dbReference type="GO" id="GO:0090529">
    <property type="term" value="P:cell septum assembly"/>
    <property type="evidence" value="ECO:0007669"/>
    <property type="project" value="InterPro"/>
</dbReference>
<keyword evidence="8 9" id="KW-0131">Cell cycle</keyword>
<keyword evidence="5 9" id="KW-0812">Transmembrane</keyword>
<dbReference type="Gene3D" id="3.40.50.11690">
    <property type="entry name" value="Cell division protein FtsQ/DivIB"/>
    <property type="match status" value="1"/>
</dbReference>
<evidence type="ECO:0000313" key="12">
    <source>
        <dbReference type="EMBL" id="OZI69107.1"/>
    </source>
</evidence>
<dbReference type="PANTHER" id="PTHR35851:SF1">
    <property type="entry name" value="CELL DIVISION PROTEIN FTSQ"/>
    <property type="match status" value="1"/>
</dbReference>
<dbReference type="GO" id="GO:0032153">
    <property type="term" value="C:cell division site"/>
    <property type="evidence" value="ECO:0007669"/>
    <property type="project" value="UniProtKB-UniRule"/>
</dbReference>
<dbReference type="InterPro" id="IPR034746">
    <property type="entry name" value="POTRA"/>
</dbReference>
<evidence type="ECO:0000259" key="10">
    <source>
        <dbReference type="PROSITE" id="PS51779"/>
    </source>
</evidence>
<dbReference type="Pfam" id="PF08478">
    <property type="entry name" value="POTRA_1"/>
    <property type="match status" value="1"/>
</dbReference>
<proteinExistence type="inferred from homology"/>
<protein>
    <recommendedName>
        <fullName evidence="9">Cell division protein FtsQ</fullName>
    </recommendedName>
</protein>
<gene>
    <name evidence="9" type="primary">ftsQ</name>
    <name evidence="12" type="ORF">CAL27_06585</name>
    <name evidence="11" type="ORF">CEG14_03955</name>
</gene>
<reference evidence="11 14" key="1">
    <citation type="submission" date="2017-05" db="EMBL/GenBank/DDBJ databases">
        <title>Complete and WGS of Bordetella genogroups.</title>
        <authorList>
            <person name="Spilker T."/>
            <person name="LiPuma J."/>
        </authorList>
    </citation>
    <scope>NUCLEOTIDE SEQUENCE [LARGE SCALE GENOMIC DNA]</scope>
    <source>
        <strain evidence="11 14">AU17610</strain>
    </source>
</reference>
<dbReference type="EMBL" id="NEVL01000001">
    <property type="protein sequence ID" value="OZI40914.1"/>
    <property type="molecule type" value="Genomic_DNA"/>
</dbReference>
<dbReference type="Pfam" id="PF03799">
    <property type="entry name" value="FtsQ_DivIB_C"/>
    <property type="match status" value="1"/>
</dbReference>
<dbReference type="InterPro" id="IPR026579">
    <property type="entry name" value="FtsQ"/>
</dbReference>
<dbReference type="OrthoDB" id="9790370at2"/>
<evidence type="ECO:0000313" key="14">
    <source>
        <dbReference type="Proteomes" id="UP000217005"/>
    </source>
</evidence>
<evidence type="ECO:0000313" key="11">
    <source>
        <dbReference type="EMBL" id="OZI40914.1"/>
    </source>
</evidence>
<comment type="subcellular location">
    <subcellularLocation>
        <location evidence="9">Cell inner membrane</location>
        <topology evidence="9">Single-pass type II membrane protein</topology>
    </subcellularLocation>
    <subcellularLocation>
        <location evidence="1">Membrane</location>
    </subcellularLocation>
    <text evidence="9">Localizes to the division septum.</text>
</comment>
<dbReference type="RefSeq" id="WP_094825028.1">
    <property type="nucleotide sequence ID" value="NZ_NEVL01000001.1"/>
</dbReference>
<evidence type="ECO:0000256" key="4">
    <source>
        <dbReference type="ARBA" id="ARBA00022618"/>
    </source>
</evidence>
<dbReference type="PANTHER" id="PTHR35851">
    <property type="entry name" value="CELL DIVISION PROTEIN FTSQ"/>
    <property type="match status" value="1"/>
</dbReference>
<evidence type="ECO:0000313" key="13">
    <source>
        <dbReference type="Proteomes" id="UP000216354"/>
    </source>
</evidence>
<evidence type="ECO:0000256" key="8">
    <source>
        <dbReference type="ARBA" id="ARBA00023306"/>
    </source>
</evidence>
<evidence type="ECO:0000256" key="9">
    <source>
        <dbReference type="HAMAP-Rule" id="MF_00911"/>
    </source>
</evidence>
<keyword evidence="4 9" id="KW-0132">Cell division</keyword>
<organism evidence="11 14">
    <name type="scientific">Bordetella genomosp. 1</name>
    <dbReference type="NCBI Taxonomy" id="1395607"/>
    <lineage>
        <taxon>Bacteria</taxon>
        <taxon>Pseudomonadati</taxon>
        <taxon>Pseudomonadota</taxon>
        <taxon>Betaproteobacteria</taxon>
        <taxon>Burkholderiales</taxon>
        <taxon>Alcaligenaceae</taxon>
        <taxon>Bordetella</taxon>
    </lineage>
</organism>
<dbReference type="PROSITE" id="PS51779">
    <property type="entry name" value="POTRA"/>
    <property type="match status" value="1"/>
</dbReference>
<keyword evidence="3 9" id="KW-0997">Cell inner membrane</keyword>
<evidence type="ECO:0000256" key="5">
    <source>
        <dbReference type="ARBA" id="ARBA00022692"/>
    </source>
</evidence>
<dbReference type="Gene3D" id="3.10.20.310">
    <property type="entry name" value="membrane protein fhac"/>
    <property type="match status" value="1"/>
</dbReference>
<feature type="transmembrane region" description="Helical" evidence="9">
    <location>
        <begin position="12"/>
        <end position="32"/>
    </location>
</feature>
<sequence>MWNDARTINLIANTLAVLAVAAMVAAGVVWVAQRPYFKLQAIELESMPDTELHYVSTGAVRSAIAGRFTGNFFTVDLDDAREVFESVPWVRHATVRRIWPNTLRVRIEEQQPLALWNENQMINTWGEAFTANTGELDDDTALPQFNGPDGAEGLVVQRYAELARWFAPLDLHVRELELSPRYAWRAILSNGMTLDLGRDPGADAPDPHGLPGALPFAARIQRFVQSWPAVASRLEGRTVTQADLRYPNGFALALAPLPPETKSNSKTKPVKKH</sequence>
<dbReference type="AlphaFoldDB" id="A0A261SU73"/>
<keyword evidence="7 9" id="KW-0472">Membrane</keyword>
<name>A0A261SU73_9BORD</name>
<evidence type="ECO:0000256" key="2">
    <source>
        <dbReference type="ARBA" id="ARBA00022475"/>
    </source>
</evidence>
<reference evidence="12 13" key="2">
    <citation type="submission" date="2017-05" db="EMBL/GenBank/DDBJ databases">
        <title>Complete and WGS of Bordetella genogroups.</title>
        <authorList>
            <person name="Spilker T."/>
            <person name="Lipuma J."/>
        </authorList>
    </citation>
    <scope>NUCLEOTIDE SEQUENCE [LARGE SCALE GENOMIC DNA]</scope>
    <source>
        <strain evidence="12 13">AU9795</strain>
    </source>
</reference>
<evidence type="ECO:0000256" key="3">
    <source>
        <dbReference type="ARBA" id="ARBA00022519"/>
    </source>
</evidence>
<evidence type="ECO:0000256" key="7">
    <source>
        <dbReference type="ARBA" id="ARBA00023136"/>
    </source>
</evidence>
<dbReference type="EMBL" id="NEVR01000001">
    <property type="protein sequence ID" value="OZI69107.1"/>
    <property type="molecule type" value="Genomic_DNA"/>
</dbReference>
<keyword evidence="13" id="KW-1185">Reference proteome</keyword>
<evidence type="ECO:0000256" key="1">
    <source>
        <dbReference type="ARBA" id="ARBA00004370"/>
    </source>
</evidence>
<dbReference type="Proteomes" id="UP000217005">
    <property type="component" value="Unassembled WGS sequence"/>
</dbReference>
<feature type="domain" description="POTRA" evidence="10">
    <location>
        <begin position="37"/>
        <end position="110"/>
    </location>
</feature>
<dbReference type="GO" id="GO:0005886">
    <property type="term" value="C:plasma membrane"/>
    <property type="evidence" value="ECO:0007669"/>
    <property type="project" value="UniProtKB-SubCell"/>
</dbReference>